<accession>A0AAV5JKL6</accession>
<name>A0AAV5JKL6_9ROSI</name>
<feature type="compositionally biased region" description="Polar residues" evidence="1">
    <location>
        <begin position="56"/>
        <end position="68"/>
    </location>
</feature>
<reference evidence="3 4" key="1">
    <citation type="journal article" date="2021" name="Commun. Biol.">
        <title>The genome of Shorea leprosula (Dipterocarpaceae) highlights the ecological relevance of drought in aseasonal tropical rainforests.</title>
        <authorList>
            <person name="Ng K.K.S."/>
            <person name="Kobayashi M.J."/>
            <person name="Fawcett J.A."/>
            <person name="Hatakeyama M."/>
            <person name="Paape T."/>
            <person name="Ng C.H."/>
            <person name="Ang C.C."/>
            <person name="Tnah L.H."/>
            <person name="Lee C.T."/>
            <person name="Nishiyama T."/>
            <person name="Sese J."/>
            <person name="O'Brien M.J."/>
            <person name="Copetti D."/>
            <person name="Mohd Noor M.I."/>
            <person name="Ong R.C."/>
            <person name="Putra M."/>
            <person name="Sireger I.Z."/>
            <person name="Indrioko S."/>
            <person name="Kosugi Y."/>
            <person name="Izuno A."/>
            <person name="Isagi Y."/>
            <person name="Lee S.L."/>
            <person name="Shimizu K.K."/>
        </authorList>
    </citation>
    <scope>NUCLEOTIDE SEQUENCE [LARGE SCALE GENOMIC DNA]</scope>
    <source>
        <strain evidence="3">214</strain>
    </source>
</reference>
<gene>
    <name evidence="3" type="ORF">SLEP1_g25003</name>
</gene>
<sequence>MANAKLCVARARVVFILAALMMALAMTSLARPLFHGGDKNPMTDRTALNGNRKDFTSTAYGHGSSPSGSAHFHLLKRALGHSNRNAPGGPDIPR</sequence>
<feature type="signal peptide" evidence="2">
    <location>
        <begin position="1"/>
        <end position="30"/>
    </location>
</feature>
<dbReference type="EMBL" id="BPVZ01000040">
    <property type="protein sequence ID" value="GKV14082.1"/>
    <property type="molecule type" value="Genomic_DNA"/>
</dbReference>
<dbReference type="Proteomes" id="UP001054252">
    <property type="component" value="Unassembled WGS sequence"/>
</dbReference>
<protein>
    <submittedName>
        <fullName evidence="3">Uncharacterized protein</fullName>
    </submittedName>
</protein>
<evidence type="ECO:0000313" key="3">
    <source>
        <dbReference type="EMBL" id="GKV14082.1"/>
    </source>
</evidence>
<evidence type="ECO:0000256" key="1">
    <source>
        <dbReference type="SAM" id="MobiDB-lite"/>
    </source>
</evidence>
<evidence type="ECO:0000256" key="2">
    <source>
        <dbReference type="SAM" id="SignalP"/>
    </source>
</evidence>
<keyword evidence="4" id="KW-1185">Reference proteome</keyword>
<feature type="chain" id="PRO_5043461800" evidence="2">
    <location>
        <begin position="31"/>
        <end position="94"/>
    </location>
</feature>
<evidence type="ECO:0000313" key="4">
    <source>
        <dbReference type="Proteomes" id="UP001054252"/>
    </source>
</evidence>
<feature type="region of interest" description="Disordered" evidence="1">
    <location>
        <begin position="36"/>
        <end position="94"/>
    </location>
</feature>
<dbReference type="AlphaFoldDB" id="A0AAV5JKL6"/>
<organism evidence="3 4">
    <name type="scientific">Rubroshorea leprosula</name>
    <dbReference type="NCBI Taxonomy" id="152421"/>
    <lineage>
        <taxon>Eukaryota</taxon>
        <taxon>Viridiplantae</taxon>
        <taxon>Streptophyta</taxon>
        <taxon>Embryophyta</taxon>
        <taxon>Tracheophyta</taxon>
        <taxon>Spermatophyta</taxon>
        <taxon>Magnoliopsida</taxon>
        <taxon>eudicotyledons</taxon>
        <taxon>Gunneridae</taxon>
        <taxon>Pentapetalae</taxon>
        <taxon>rosids</taxon>
        <taxon>malvids</taxon>
        <taxon>Malvales</taxon>
        <taxon>Dipterocarpaceae</taxon>
        <taxon>Rubroshorea</taxon>
    </lineage>
</organism>
<proteinExistence type="predicted"/>
<comment type="caution">
    <text evidence="3">The sequence shown here is derived from an EMBL/GenBank/DDBJ whole genome shotgun (WGS) entry which is preliminary data.</text>
</comment>
<keyword evidence="2" id="KW-0732">Signal</keyword>